<evidence type="ECO:0000313" key="1">
    <source>
        <dbReference type="EMBL" id="GAU42923.1"/>
    </source>
</evidence>
<name>A0A2Z6NLQ6_TRISU</name>
<accession>A0A2Z6NLQ6</accession>
<dbReference type="Proteomes" id="UP000242715">
    <property type="component" value="Unassembled WGS sequence"/>
</dbReference>
<reference evidence="2" key="1">
    <citation type="journal article" date="2017" name="Front. Plant Sci.">
        <title>Climate Clever Clovers: New Paradigm to Reduce the Environmental Footprint of Ruminants by Breeding Low Methanogenic Forages Utilizing Haplotype Variation.</title>
        <authorList>
            <person name="Kaur P."/>
            <person name="Appels R."/>
            <person name="Bayer P.E."/>
            <person name="Keeble-Gagnere G."/>
            <person name="Wang J."/>
            <person name="Hirakawa H."/>
            <person name="Shirasawa K."/>
            <person name="Vercoe P."/>
            <person name="Stefanova K."/>
            <person name="Durmic Z."/>
            <person name="Nichols P."/>
            <person name="Revell C."/>
            <person name="Isobe S.N."/>
            <person name="Edwards D."/>
            <person name="Erskine W."/>
        </authorList>
    </citation>
    <scope>NUCLEOTIDE SEQUENCE [LARGE SCALE GENOMIC DNA]</scope>
    <source>
        <strain evidence="2">cv. Daliak</strain>
    </source>
</reference>
<proteinExistence type="predicted"/>
<gene>
    <name evidence="1" type="ORF">TSUD_283460</name>
</gene>
<protein>
    <submittedName>
        <fullName evidence="1">Uncharacterized protein</fullName>
    </submittedName>
</protein>
<evidence type="ECO:0000313" key="2">
    <source>
        <dbReference type="Proteomes" id="UP000242715"/>
    </source>
</evidence>
<dbReference type="EMBL" id="DF973947">
    <property type="protein sequence ID" value="GAU42923.1"/>
    <property type="molecule type" value="Genomic_DNA"/>
</dbReference>
<organism evidence="1 2">
    <name type="scientific">Trifolium subterraneum</name>
    <name type="common">Subterranean clover</name>
    <dbReference type="NCBI Taxonomy" id="3900"/>
    <lineage>
        <taxon>Eukaryota</taxon>
        <taxon>Viridiplantae</taxon>
        <taxon>Streptophyta</taxon>
        <taxon>Embryophyta</taxon>
        <taxon>Tracheophyta</taxon>
        <taxon>Spermatophyta</taxon>
        <taxon>Magnoliopsida</taxon>
        <taxon>eudicotyledons</taxon>
        <taxon>Gunneridae</taxon>
        <taxon>Pentapetalae</taxon>
        <taxon>rosids</taxon>
        <taxon>fabids</taxon>
        <taxon>Fabales</taxon>
        <taxon>Fabaceae</taxon>
        <taxon>Papilionoideae</taxon>
        <taxon>50 kb inversion clade</taxon>
        <taxon>NPAAA clade</taxon>
        <taxon>Hologalegina</taxon>
        <taxon>IRL clade</taxon>
        <taxon>Trifolieae</taxon>
        <taxon>Trifolium</taxon>
    </lineage>
</organism>
<keyword evidence="2" id="KW-1185">Reference proteome</keyword>
<sequence>MIYPNVVLFVLILLYVREDVELKKLAIICYFVVICLELFGLGHQINCRVDRSDPDAAVAPRRYELDPLLPLGEP</sequence>
<dbReference type="OrthoDB" id="907729at2759"/>
<dbReference type="AlphaFoldDB" id="A0A2Z6NLQ6"/>